<dbReference type="PROSITE" id="PS51101">
    <property type="entry name" value="PTS_EIIB_TYPE_4"/>
    <property type="match status" value="1"/>
</dbReference>
<evidence type="ECO:0000256" key="1">
    <source>
        <dbReference type="ARBA" id="ARBA00004496"/>
    </source>
</evidence>
<gene>
    <name evidence="9" type="ORF">EDD76_10245</name>
</gene>
<dbReference type="GO" id="GO:0009401">
    <property type="term" value="P:phosphoenolpyruvate-dependent sugar phosphotransferase system"/>
    <property type="evidence" value="ECO:0007669"/>
    <property type="project" value="UniProtKB-KW"/>
</dbReference>
<evidence type="ECO:0000256" key="7">
    <source>
        <dbReference type="ARBA" id="ARBA00022777"/>
    </source>
</evidence>
<dbReference type="InterPro" id="IPR036667">
    <property type="entry name" value="PTS_IIB_sorbose-sp_sf"/>
</dbReference>
<organism evidence="9 10">
    <name type="scientific">Kineothrix alysoides</name>
    <dbReference type="NCBI Taxonomy" id="1469948"/>
    <lineage>
        <taxon>Bacteria</taxon>
        <taxon>Bacillati</taxon>
        <taxon>Bacillota</taxon>
        <taxon>Clostridia</taxon>
        <taxon>Lachnospirales</taxon>
        <taxon>Lachnospiraceae</taxon>
        <taxon>Kineothrix</taxon>
    </lineage>
</organism>
<accession>A0A4R1R4L7</accession>
<dbReference type="RefSeq" id="WP_031388870.1">
    <property type="nucleotide sequence ID" value="NZ_JPNB01000001.1"/>
</dbReference>
<name>A0A4R1R4L7_9FIRM</name>
<dbReference type="SUPFAM" id="SSF52728">
    <property type="entry name" value="PTS IIb component"/>
    <property type="match status" value="1"/>
</dbReference>
<dbReference type="EMBL" id="SLUO01000002">
    <property type="protein sequence ID" value="TCL60350.1"/>
    <property type="molecule type" value="Genomic_DNA"/>
</dbReference>
<dbReference type="STRING" id="1469948.GCA_000732725_00083"/>
<comment type="subcellular location">
    <subcellularLocation>
        <location evidence="1">Cytoplasm</location>
    </subcellularLocation>
</comment>
<keyword evidence="7" id="KW-0418">Kinase</keyword>
<dbReference type="Pfam" id="PF03830">
    <property type="entry name" value="PTSIIB_sorb"/>
    <property type="match status" value="1"/>
</dbReference>
<evidence type="ECO:0000313" key="9">
    <source>
        <dbReference type="EMBL" id="TCL60350.1"/>
    </source>
</evidence>
<dbReference type="Proteomes" id="UP000295718">
    <property type="component" value="Unassembled WGS sequence"/>
</dbReference>
<dbReference type="GO" id="GO:0016301">
    <property type="term" value="F:kinase activity"/>
    <property type="evidence" value="ECO:0007669"/>
    <property type="project" value="UniProtKB-KW"/>
</dbReference>
<feature type="domain" description="PTS EIIB type-4" evidence="8">
    <location>
        <begin position="1"/>
        <end position="160"/>
    </location>
</feature>
<keyword evidence="10" id="KW-1185">Reference proteome</keyword>
<evidence type="ECO:0000256" key="3">
    <source>
        <dbReference type="ARBA" id="ARBA00022490"/>
    </source>
</evidence>
<keyword evidence="2" id="KW-0813">Transport</keyword>
<evidence type="ECO:0000259" key="8">
    <source>
        <dbReference type="PROSITE" id="PS51101"/>
    </source>
</evidence>
<keyword evidence="5" id="KW-0808">Transferase</keyword>
<evidence type="ECO:0000256" key="4">
    <source>
        <dbReference type="ARBA" id="ARBA00022597"/>
    </source>
</evidence>
<evidence type="ECO:0000256" key="2">
    <source>
        <dbReference type="ARBA" id="ARBA00022448"/>
    </source>
</evidence>
<sequence length="160" mass="17417">MKNIVLCRIDDRLIHGQVVTSWVKQTGGNKIIVVDDALTKDLFMQKILKAAAPPDVKVEVLGTLDATDVLKEDAMNGEKVIILVKVPQILEKLIEGGVALPKIILGGMGAKEGRKKFNRNVSASSEEAESMRRIIESGTEILYQLVPTEAPADVSKLLSE</sequence>
<protein>
    <submittedName>
        <fullName evidence="9">PTS system mannose-specific IIB component</fullName>
    </submittedName>
</protein>
<dbReference type="Gene3D" id="3.40.35.10">
    <property type="entry name" value="Phosphotransferase system, sorbose subfamily IIB component"/>
    <property type="match status" value="1"/>
</dbReference>
<comment type="caution">
    <text evidence="9">The sequence shown here is derived from an EMBL/GenBank/DDBJ whole genome shotgun (WGS) entry which is preliminary data.</text>
</comment>
<dbReference type="AlphaFoldDB" id="A0A4R1R4L7"/>
<evidence type="ECO:0000313" key="10">
    <source>
        <dbReference type="Proteomes" id="UP000295718"/>
    </source>
</evidence>
<keyword evidence="6" id="KW-0598">Phosphotransferase system</keyword>
<keyword evidence="4" id="KW-0762">Sugar transport</keyword>
<proteinExistence type="predicted"/>
<keyword evidence="3" id="KW-0963">Cytoplasm</keyword>
<dbReference type="GO" id="GO:0008982">
    <property type="term" value="F:protein-N(PI)-phosphohistidine-sugar phosphotransferase activity"/>
    <property type="evidence" value="ECO:0007669"/>
    <property type="project" value="InterPro"/>
</dbReference>
<dbReference type="OrthoDB" id="9788818at2"/>
<evidence type="ECO:0000256" key="6">
    <source>
        <dbReference type="ARBA" id="ARBA00022683"/>
    </source>
</evidence>
<dbReference type="GO" id="GO:0005737">
    <property type="term" value="C:cytoplasm"/>
    <property type="evidence" value="ECO:0007669"/>
    <property type="project" value="UniProtKB-SubCell"/>
</dbReference>
<reference evidence="9 10" key="1">
    <citation type="submission" date="2019-03" db="EMBL/GenBank/DDBJ databases">
        <title>Genomic Encyclopedia of Type Strains, Phase IV (KMG-IV): sequencing the most valuable type-strain genomes for metagenomic binning, comparative biology and taxonomic classification.</title>
        <authorList>
            <person name="Goeker M."/>
        </authorList>
    </citation>
    <scope>NUCLEOTIDE SEQUENCE [LARGE SCALE GENOMIC DNA]</scope>
    <source>
        <strain evidence="9 10">DSM 100556</strain>
    </source>
</reference>
<dbReference type="InterPro" id="IPR004720">
    <property type="entry name" value="PTS_IIB_sorbose-sp"/>
</dbReference>
<evidence type="ECO:0000256" key="5">
    <source>
        <dbReference type="ARBA" id="ARBA00022679"/>
    </source>
</evidence>